<accession>A0A385Z2H7</accession>
<dbReference type="PANTHER" id="PTHR43103">
    <property type="entry name" value="NUCLEOSIDE-DIPHOSPHATE-SUGAR EPIMERASE"/>
    <property type="match status" value="1"/>
</dbReference>
<keyword evidence="2" id="KW-0119">Carbohydrate metabolism</keyword>
<dbReference type="Gene3D" id="3.90.25.10">
    <property type="entry name" value="UDP-galactose 4-epimerase, domain 1"/>
    <property type="match status" value="1"/>
</dbReference>
<proteinExistence type="predicted"/>
<protein>
    <submittedName>
        <fullName evidence="4">NAD-dependent epimerase/dehydratase family protein</fullName>
    </submittedName>
</protein>
<dbReference type="Proteomes" id="UP000265560">
    <property type="component" value="Chromosome"/>
</dbReference>
<dbReference type="Gene3D" id="3.40.50.720">
    <property type="entry name" value="NAD(P)-binding Rossmann-like Domain"/>
    <property type="match status" value="1"/>
</dbReference>
<evidence type="ECO:0000259" key="3">
    <source>
        <dbReference type="Pfam" id="PF01370"/>
    </source>
</evidence>
<evidence type="ECO:0000313" key="5">
    <source>
        <dbReference type="Proteomes" id="UP000265560"/>
    </source>
</evidence>
<dbReference type="InterPro" id="IPR036291">
    <property type="entry name" value="NAD(P)-bd_dom_sf"/>
</dbReference>
<dbReference type="PANTHER" id="PTHR43103:SF3">
    <property type="entry name" value="ADP-L-GLYCERO-D-MANNO-HEPTOSE-6-EPIMERASE"/>
    <property type="match status" value="1"/>
</dbReference>
<dbReference type="Pfam" id="PF01370">
    <property type="entry name" value="Epimerase"/>
    <property type="match status" value="1"/>
</dbReference>
<sequence length="334" mass="35601">MRVMVTGANGFVGRALVQRLLDAGELRGRPISALMLLDKDFSGFPEDKRLRRHYGSVTDAALLRRVLADGIDVVFHLVSIPGGAAEEQYALGYQVNLLASLELLDQLRGLPGAPVLVYASSVAVYGGALPARMDESAALRPELSYGAHKLMVEAALSDLARRGEVDGRAVRLPGIVARPREPNGLRSAFMSDLLRAFAGGEPYRCPVSPQASAWWMSARCCVDNLLLAAELNGAALGAQRVWQLPLLQLSIAQVVDALAAAYGQERRGLISFAPDTRLEALFGCFPPMKTPQARALGFRHDGSAAALVRNSLNPLSPARRAPVAAAGVTADAND</sequence>
<dbReference type="AlphaFoldDB" id="A0A385Z2H7"/>
<keyword evidence="5" id="KW-1185">Reference proteome</keyword>
<dbReference type="KEGG" id="pcav:D3880_08080"/>
<dbReference type="SUPFAM" id="SSF51735">
    <property type="entry name" value="NAD(P)-binding Rossmann-fold domains"/>
    <property type="match status" value="1"/>
</dbReference>
<keyword evidence="1" id="KW-0521">NADP</keyword>
<dbReference type="EMBL" id="CP032419">
    <property type="protein sequence ID" value="AYC32337.1"/>
    <property type="molecule type" value="Genomic_DNA"/>
</dbReference>
<dbReference type="InterPro" id="IPR001509">
    <property type="entry name" value="Epimerase_deHydtase"/>
</dbReference>
<gene>
    <name evidence="4" type="ORF">D3880_08080</name>
</gene>
<reference evidence="5" key="1">
    <citation type="submission" date="2018-09" db="EMBL/GenBank/DDBJ databases">
        <authorList>
            <person name="Zhu H."/>
        </authorList>
    </citation>
    <scope>NUCLEOTIDE SEQUENCE [LARGE SCALE GENOMIC DNA]</scope>
    <source>
        <strain evidence="5">K2W31S-8</strain>
    </source>
</reference>
<name>A0A385Z2H7_9PSED</name>
<evidence type="ECO:0000256" key="1">
    <source>
        <dbReference type="ARBA" id="ARBA00022857"/>
    </source>
</evidence>
<dbReference type="RefSeq" id="WP_119892958.1">
    <property type="nucleotide sequence ID" value="NZ_CP032419.1"/>
</dbReference>
<evidence type="ECO:0000256" key="2">
    <source>
        <dbReference type="ARBA" id="ARBA00023277"/>
    </source>
</evidence>
<feature type="domain" description="NAD-dependent epimerase/dehydratase" evidence="3">
    <location>
        <begin position="3"/>
        <end position="203"/>
    </location>
</feature>
<dbReference type="OrthoDB" id="9801056at2"/>
<evidence type="ECO:0000313" key="4">
    <source>
        <dbReference type="EMBL" id="AYC32337.1"/>
    </source>
</evidence>
<organism evidence="4 5">
    <name type="scientific">Pseudomonas cavernae</name>
    <dbReference type="NCBI Taxonomy" id="2320867"/>
    <lineage>
        <taxon>Bacteria</taxon>
        <taxon>Pseudomonadati</taxon>
        <taxon>Pseudomonadota</taxon>
        <taxon>Gammaproteobacteria</taxon>
        <taxon>Pseudomonadales</taxon>
        <taxon>Pseudomonadaceae</taxon>
        <taxon>Pseudomonas</taxon>
    </lineage>
</organism>